<evidence type="ECO:0000256" key="1">
    <source>
        <dbReference type="ARBA" id="ARBA00003234"/>
    </source>
</evidence>
<dbReference type="Gene3D" id="3.80.30.20">
    <property type="entry name" value="tm_1862 like domain"/>
    <property type="match status" value="1"/>
</dbReference>
<keyword evidence="18" id="KW-1185">Reference proteome</keyword>
<feature type="binding site" evidence="13">
    <location>
        <position position="186"/>
    </location>
    <ligand>
        <name>[4Fe-4S] cluster</name>
        <dbReference type="ChEBI" id="CHEBI:49883"/>
        <label>2</label>
        <note>4Fe-4S-S-AdoMet</note>
    </ligand>
</feature>
<dbReference type="InterPro" id="IPR006463">
    <property type="entry name" value="MiaB_methiolase"/>
</dbReference>
<dbReference type="InterPro" id="IPR020612">
    <property type="entry name" value="Methylthiotransferase_CS"/>
</dbReference>
<dbReference type="SFLD" id="SFLDS00029">
    <property type="entry name" value="Radical_SAM"/>
    <property type="match status" value="1"/>
</dbReference>
<evidence type="ECO:0000256" key="9">
    <source>
        <dbReference type="ARBA" id="ARBA00033765"/>
    </source>
</evidence>
<dbReference type="PROSITE" id="PS50926">
    <property type="entry name" value="TRAM"/>
    <property type="match status" value="1"/>
</dbReference>
<dbReference type="InterPro" id="IPR023404">
    <property type="entry name" value="rSAM_horseshoe"/>
</dbReference>
<protein>
    <recommendedName>
        <fullName evidence="10 13">tRNA-2-methylthio-N(6)-dimethylallyladenosine synthase</fullName>
        <ecNumber evidence="9 13">2.8.4.3</ecNumber>
    </recommendedName>
    <alternativeName>
        <fullName evidence="12 13">(Dimethylallyl)adenosine tRNA methylthiotransferase MiaB</fullName>
    </alternativeName>
    <alternativeName>
        <fullName evidence="11 13">tRNA-i(6)A37 methylthiotransferase</fullName>
    </alternativeName>
</protein>
<dbReference type="InterPro" id="IPR002792">
    <property type="entry name" value="TRAM_dom"/>
</dbReference>
<dbReference type="InterPro" id="IPR005839">
    <property type="entry name" value="Methylthiotransferase"/>
</dbReference>
<evidence type="ECO:0000256" key="6">
    <source>
        <dbReference type="ARBA" id="ARBA00022723"/>
    </source>
</evidence>
<dbReference type="GO" id="GO:0035597">
    <property type="term" value="F:tRNA-2-methylthio-N(6)-dimethylallyladenosine(37) synthase activity"/>
    <property type="evidence" value="ECO:0007669"/>
    <property type="project" value="UniProtKB-EC"/>
</dbReference>
<comment type="cofactor">
    <cofactor evidence="13">
        <name>[4Fe-4S] cluster</name>
        <dbReference type="ChEBI" id="CHEBI:49883"/>
    </cofactor>
    <text evidence="13">Binds 2 [4Fe-4S] clusters. One cluster is coordinated with 3 cysteines and an exchangeable S-adenosyl-L-methionine.</text>
</comment>
<dbReference type="HAMAP" id="MF_01864">
    <property type="entry name" value="tRNA_metthiotr_MiaB"/>
    <property type="match status" value="1"/>
</dbReference>
<keyword evidence="4 13" id="KW-0808">Transferase</keyword>
<evidence type="ECO:0000256" key="7">
    <source>
        <dbReference type="ARBA" id="ARBA00023004"/>
    </source>
</evidence>
<feature type="binding site" evidence="13">
    <location>
        <position position="33"/>
    </location>
    <ligand>
        <name>[4Fe-4S] cluster</name>
        <dbReference type="ChEBI" id="CHEBI:49883"/>
        <label>1</label>
    </ligand>
</feature>
<evidence type="ECO:0000256" key="2">
    <source>
        <dbReference type="ARBA" id="ARBA00022485"/>
    </source>
</evidence>
<dbReference type="PROSITE" id="PS51918">
    <property type="entry name" value="RADICAL_SAM"/>
    <property type="match status" value="1"/>
</dbReference>
<keyword evidence="8 13" id="KW-0411">Iron-sulfur</keyword>
<dbReference type="InterPro" id="IPR013848">
    <property type="entry name" value="Methylthiotransferase_N"/>
</dbReference>
<evidence type="ECO:0000256" key="8">
    <source>
        <dbReference type="ARBA" id="ARBA00023014"/>
    </source>
</evidence>
<dbReference type="NCBIfam" id="TIGR01574">
    <property type="entry name" value="miaB-methiolase"/>
    <property type="match status" value="1"/>
</dbReference>
<feature type="binding site" evidence="13">
    <location>
        <position position="69"/>
    </location>
    <ligand>
        <name>[4Fe-4S] cluster</name>
        <dbReference type="ChEBI" id="CHEBI:49883"/>
        <label>1</label>
    </ligand>
</feature>
<dbReference type="FunFam" id="3.80.30.20:FF:000001">
    <property type="entry name" value="tRNA-2-methylthio-N(6)-dimethylallyladenosine synthase 2"/>
    <property type="match status" value="1"/>
</dbReference>
<dbReference type="EC" id="2.8.4.3" evidence="9 13"/>
<dbReference type="PROSITE" id="PS01278">
    <property type="entry name" value="MTTASE_RADICAL"/>
    <property type="match status" value="1"/>
</dbReference>
<dbReference type="CDD" id="cd01335">
    <property type="entry name" value="Radical_SAM"/>
    <property type="match status" value="1"/>
</dbReference>
<keyword evidence="5 13" id="KW-0949">S-adenosyl-L-methionine</keyword>
<keyword evidence="7 13" id="KW-0408">Iron</keyword>
<feature type="binding site" evidence="13">
    <location>
        <position position="183"/>
    </location>
    <ligand>
        <name>[4Fe-4S] cluster</name>
        <dbReference type="ChEBI" id="CHEBI:49883"/>
        <label>2</label>
        <note>4Fe-4S-S-AdoMet</note>
    </ligand>
</feature>
<feature type="binding site" evidence="13">
    <location>
        <position position="104"/>
    </location>
    <ligand>
        <name>[4Fe-4S] cluster</name>
        <dbReference type="ChEBI" id="CHEBI:49883"/>
        <label>1</label>
    </ligand>
</feature>
<dbReference type="EMBL" id="FQYK01000005">
    <property type="protein sequence ID" value="SHI96053.1"/>
    <property type="molecule type" value="Genomic_DNA"/>
</dbReference>
<dbReference type="SFLD" id="SFLDG01061">
    <property type="entry name" value="methylthiotransferase"/>
    <property type="match status" value="1"/>
</dbReference>
<comment type="similarity">
    <text evidence="13">Belongs to the methylthiotransferase family. MiaB subfamily.</text>
</comment>
<dbReference type="SFLD" id="SFLDG01082">
    <property type="entry name" value="B12-binding_domain_containing"/>
    <property type="match status" value="1"/>
</dbReference>
<dbReference type="SMART" id="SM00729">
    <property type="entry name" value="Elp3"/>
    <property type="match status" value="1"/>
</dbReference>
<dbReference type="STRING" id="1178825.SAMN05216261_2350"/>
<sequence>MEKTIDEKKQGESLVLDQKEGNKRKLFIESYGCAMNFSDSEIVASIMQNQGFNTTQNLEEADLVLVNTCSIRDKAEQTVRKRLEKYNAVKRDHNPKMKVGVLGCMAERLKTKFLEEEKIVDLVVGPDAYKDLPNLLAEVDEGRDAINVILSKEETYGDISPVRLNTNGVTAFVSITRGCDNMCTFCVVPFTRGRERSRDPQSIIEEINDLWNKGYKEVTLLGQNVDSYLWYGGGLKKDFKDASDIQKATSVNFSKLLDLCAVAQPKMRIRFSTSNPQDLTLDVVETMAKHQNICNHIHLPVQSGSNRILKEMNRLHTREEYMALIDNIRKIIPNCAISQDMIVGFPTETEADFQDTISLMDYVKYNFGYMFTYSERPGTMAGRNMKDDVPEAIKKRRLQDIVDLQRIHSEIKTKEWLNTTVEVLIEKESKKSDAQWSGRTPQNIVCVFPKANYKVGDFVNVKVTDCTSATLIGEGIGLSENN</sequence>
<keyword evidence="3 13" id="KW-0963">Cytoplasm</keyword>
<dbReference type="Pfam" id="PF01938">
    <property type="entry name" value="TRAM"/>
    <property type="match status" value="1"/>
</dbReference>
<comment type="function">
    <text evidence="1 13">Catalyzes the methylthiolation of N6-(dimethylallyl)adenosine (i(6)A), leading to the formation of 2-methylthio-N6-(dimethylallyl)adenosine (ms(2)i(6)A) at position 37 in tRNAs that read codons beginning with uridine.</text>
</comment>
<dbReference type="SFLD" id="SFLDF00413">
    <property type="entry name" value="CDK5RAP1"/>
    <property type="match status" value="1"/>
</dbReference>
<dbReference type="Pfam" id="PF00919">
    <property type="entry name" value="UPF0004"/>
    <property type="match status" value="1"/>
</dbReference>
<gene>
    <name evidence="13" type="primary">miaB</name>
    <name evidence="17" type="ORF">SAMN05216261_2350</name>
</gene>
<dbReference type="GO" id="GO:0005829">
    <property type="term" value="C:cytosol"/>
    <property type="evidence" value="ECO:0007669"/>
    <property type="project" value="TreeGrafter"/>
</dbReference>
<dbReference type="InterPro" id="IPR058240">
    <property type="entry name" value="rSAM_sf"/>
</dbReference>
<keyword evidence="2 13" id="KW-0004">4Fe-4S</keyword>
<evidence type="ECO:0000313" key="18">
    <source>
        <dbReference type="Proteomes" id="UP000184396"/>
    </source>
</evidence>
<comment type="subcellular location">
    <subcellularLocation>
        <location evidence="13">Cytoplasm</location>
    </subcellularLocation>
</comment>
<dbReference type="PANTHER" id="PTHR43020:SF2">
    <property type="entry name" value="MITOCHONDRIAL TRNA METHYLTHIOTRANSFERASE CDK5RAP1"/>
    <property type="match status" value="1"/>
</dbReference>
<evidence type="ECO:0000256" key="10">
    <source>
        <dbReference type="ARBA" id="ARBA00068570"/>
    </source>
</evidence>
<dbReference type="Pfam" id="PF04055">
    <property type="entry name" value="Radical_SAM"/>
    <property type="match status" value="1"/>
</dbReference>
<evidence type="ECO:0000256" key="11">
    <source>
        <dbReference type="ARBA" id="ARBA00080698"/>
    </source>
</evidence>
<feature type="domain" description="TRAM" evidence="14">
    <location>
        <begin position="414"/>
        <end position="477"/>
    </location>
</feature>
<evidence type="ECO:0000259" key="14">
    <source>
        <dbReference type="PROSITE" id="PS50926"/>
    </source>
</evidence>
<evidence type="ECO:0000259" key="15">
    <source>
        <dbReference type="PROSITE" id="PS51449"/>
    </source>
</evidence>
<feature type="binding site" evidence="13">
    <location>
        <position position="179"/>
    </location>
    <ligand>
        <name>[4Fe-4S] cluster</name>
        <dbReference type="ChEBI" id="CHEBI:49883"/>
        <label>2</label>
        <note>4Fe-4S-S-AdoMet</note>
    </ligand>
</feature>
<dbReference type="InterPro" id="IPR007197">
    <property type="entry name" value="rSAM"/>
</dbReference>
<dbReference type="FunFam" id="3.40.50.12160:FF:000003">
    <property type="entry name" value="CDK5 regulatory subunit-associated protein 1"/>
    <property type="match status" value="1"/>
</dbReference>
<dbReference type="SUPFAM" id="SSF102114">
    <property type="entry name" value="Radical SAM enzymes"/>
    <property type="match status" value="1"/>
</dbReference>
<organism evidence="17 18">
    <name type="scientific">Algibacter luteus</name>
    <dbReference type="NCBI Taxonomy" id="1178825"/>
    <lineage>
        <taxon>Bacteria</taxon>
        <taxon>Pseudomonadati</taxon>
        <taxon>Bacteroidota</taxon>
        <taxon>Flavobacteriia</taxon>
        <taxon>Flavobacteriales</taxon>
        <taxon>Flavobacteriaceae</taxon>
        <taxon>Algibacter</taxon>
    </lineage>
</organism>
<evidence type="ECO:0000256" key="12">
    <source>
        <dbReference type="ARBA" id="ARBA00081141"/>
    </source>
</evidence>
<dbReference type="GO" id="GO:0051539">
    <property type="term" value="F:4 iron, 4 sulfur cluster binding"/>
    <property type="evidence" value="ECO:0007669"/>
    <property type="project" value="UniProtKB-UniRule"/>
</dbReference>
<feature type="domain" description="MTTase N-terminal" evidence="15">
    <location>
        <begin position="24"/>
        <end position="141"/>
    </location>
</feature>
<dbReference type="AlphaFoldDB" id="A0A1M6FEH3"/>
<comment type="subunit">
    <text evidence="13">Monomer.</text>
</comment>
<dbReference type="PROSITE" id="PS51449">
    <property type="entry name" value="MTTASE_N"/>
    <property type="match status" value="1"/>
</dbReference>
<feature type="domain" description="Radical SAM core" evidence="16">
    <location>
        <begin position="165"/>
        <end position="412"/>
    </location>
</feature>
<evidence type="ECO:0000259" key="16">
    <source>
        <dbReference type="PROSITE" id="PS51918"/>
    </source>
</evidence>
<dbReference type="SFLD" id="SFLDF00273">
    <property type="entry name" value="(dimethylallyl)adenosine_tRNA"/>
    <property type="match status" value="1"/>
</dbReference>
<proteinExistence type="inferred from homology"/>
<evidence type="ECO:0000256" key="5">
    <source>
        <dbReference type="ARBA" id="ARBA00022691"/>
    </source>
</evidence>
<keyword evidence="6 13" id="KW-0479">Metal-binding</keyword>
<comment type="catalytic activity">
    <reaction evidence="13">
        <text>N(6)-dimethylallyladenosine(37) in tRNA + (sulfur carrier)-SH + AH2 + 2 S-adenosyl-L-methionine = 2-methylsulfanyl-N(6)-dimethylallyladenosine(37) in tRNA + (sulfur carrier)-H + 5'-deoxyadenosine + L-methionine + A + S-adenosyl-L-homocysteine + 2 H(+)</text>
        <dbReference type="Rhea" id="RHEA:37067"/>
        <dbReference type="Rhea" id="RHEA-COMP:10375"/>
        <dbReference type="Rhea" id="RHEA-COMP:10376"/>
        <dbReference type="Rhea" id="RHEA-COMP:14737"/>
        <dbReference type="Rhea" id="RHEA-COMP:14739"/>
        <dbReference type="ChEBI" id="CHEBI:13193"/>
        <dbReference type="ChEBI" id="CHEBI:15378"/>
        <dbReference type="ChEBI" id="CHEBI:17319"/>
        <dbReference type="ChEBI" id="CHEBI:17499"/>
        <dbReference type="ChEBI" id="CHEBI:29917"/>
        <dbReference type="ChEBI" id="CHEBI:57844"/>
        <dbReference type="ChEBI" id="CHEBI:57856"/>
        <dbReference type="ChEBI" id="CHEBI:59789"/>
        <dbReference type="ChEBI" id="CHEBI:64428"/>
        <dbReference type="ChEBI" id="CHEBI:74415"/>
        <dbReference type="ChEBI" id="CHEBI:74417"/>
        <dbReference type="EC" id="2.8.4.3"/>
    </reaction>
</comment>
<dbReference type="Gene3D" id="3.40.50.12160">
    <property type="entry name" value="Methylthiotransferase, N-terminal domain"/>
    <property type="match status" value="1"/>
</dbReference>
<evidence type="ECO:0000256" key="13">
    <source>
        <dbReference type="HAMAP-Rule" id="MF_01864"/>
    </source>
</evidence>
<dbReference type="RefSeq" id="WP_019388225.1">
    <property type="nucleotide sequence ID" value="NZ_ALIH01000011.1"/>
</dbReference>
<dbReference type="PANTHER" id="PTHR43020">
    <property type="entry name" value="CDK5 REGULATORY SUBUNIT-ASSOCIATED PROTEIN 1"/>
    <property type="match status" value="1"/>
</dbReference>
<dbReference type="GO" id="GO:0046872">
    <property type="term" value="F:metal ion binding"/>
    <property type="evidence" value="ECO:0007669"/>
    <property type="project" value="UniProtKB-KW"/>
</dbReference>
<accession>A0A1M6FEH3</accession>
<dbReference type="eggNOG" id="COG0621">
    <property type="taxonomic scope" value="Bacteria"/>
</dbReference>
<dbReference type="OrthoDB" id="9805215at2"/>
<evidence type="ECO:0000256" key="4">
    <source>
        <dbReference type="ARBA" id="ARBA00022679"/>
    </source>
</evidence>
<evidence type="ECO:0000313" key="17">
    <source>
        <dbReference type="EMBL" id="SHI96053.1"/>
    </source>
</evidence>
<dbReference type="Proteomes" id="UP000184396">
    <property type="component" value="Unassembled WGS sequence"/>
</dbReference>
<reference evidence="17 18" key="1">
    <citation type="submission" date="2016-11" db="EMBL/GenBank/DDBJ databases">
        <authorList>
            <person name="Jaros S."/>
            <person name="Januszkiewicz K."/>
            <person name="Wedrychowicz H."/>
        </authorList>
    </citation>
    <scope>NUCLEOTIDE SEQUENCE [LARGE SCALE GENOMIC DNA]</scope>
    <source>
        <strain evidence="17 18">CGMCC 1.12213</strain>
    </source>
</reference>
<dbReference type="InterPro" id="IPR038135">
    <property type="entry name" value="Methylthiotransferase_N_sf"/>
</dbReference>
<dbReference type="InterPro" id="IPR006638">
    <property type="entry name" value="Elp3/MiaA/NifB-like_rSAM"/>
</dbReference>
<keyword evidence="13" id="KW-0819">tRNA processing</keyword>
<name>A0A1M6FEH3_9FLAO</name>
<evidence type="ECO:0000256" key="3">
    <source>
        <dbReference type="ARBA" id="ARBA00022490"/>
    </source>
</evidence>
<dbReference type="NCBIfam" id="TIGR00089">
    <property type="entry name" value="MiaB/RimO family radical SAM methylthiotransferase"/>
    <property type="match status" value="1"/>
</dbReference>